<proteinExistence type="predicted"/>
<dbReference type="EMBL" id="MFSR01000046">
    <property type="protein sequence ID" value="OGI39446.1"/>
    <property type="molecule type" value="Genomic_DNA"/>
</dbReference>
<organism evidence="2 3">
    <name type="scientific">Candidatus Muproteobacteria bacterium RBG_16_64_10</name>
    <dbReference type="NCBI Taxonomy" id="1817757"/>
    <lineage>
        <taxon>Bacteria</taxon>
        <taxon>Pseudomonadati</taxon>
        <taxon>Pseudomonadota</taxon>
        <taxon>Candidatus Muproteobacteria</taxon>
    </lineage>
</organism>
<sequence length="144" mass="16133">MDSIVNVLTRDHRRCDELFARVEADVARGDLAAAAGGFAEFARAMERHLAFEEQALFPAVEEATGQQAGPTEVMRLEHAQMRTLFQEMARALTSPEAQRYLGLSETLLILLQQHNMKEEHILYQLADATLGEQGARLLERLARA</sequence>
<dbReference type="InterPro" id="IPR012312">
    <property type="entry name" value="Hemerythrin-like"/>
</dbReference>
<reference evidence="2 3" key="1">
    <citation type="journal article" date="2016" name="Nat. Commun.">
        <title>Thousands of microbial genomes shed light on interconnected biogeochemical processes in an aquifer system.</title>
        <authorList>
            <person name="Anantharaman K."/>
            <person name="Brown C.T."/>
            <person name="Hug L.A."/>
            <person name="Sharon I."/>
            <person name="Castelle C.J."/>
            <person name="Probst A.J."/>
            <person name="Thomas B.C."/>
            <person name="Singh A."/>
            <person name="Wilkins M.J."/>
            <person name="Karaoz U."/>
            <person name="Brodie E.L."/>
            <person name="Williams K.H."/>
            <person name="Hubbard S.S."/>
            <person name="Banfield J.F."/>
        </authorList>
    </citation>
    <scope>NUCLEOTIDE SEQUENCE [LARGE SCALE GENOMIC DNA]</scope>
</reference>
<accession>A0A1F6T305</accession>
<dbReference type="Proteomes" id="UP000179334">
    <property type="component" value="Unassembled WGS sequence"/>
</dbReference>
<dbReference type="GO" id="GO:0005886">
    <property type="term" value="C:plasma membrane"/>
    <property type="evidence" value="ECO:0007669"/>
    <property type="project" value="TreeGrafter"/>
</dbReference>
<dbReference type="PANTHER" id="PTHR39966">
    <property type="entry name" value="BLL2471 PROTEIN-RELATED"/>
    <property type="match status" value="1"/>
</dbReference>
<dbReference type="AlphaFoldDB" id="A0A1F6T305"/>
<comment type="caution">
    <text evidence="2">The sequence shown here is derived from an EMBL/GenBank/DDBJ whole genome shotgun (WGS) entry which is preliminary data.</text>
</comment>
<protein>
    <recommendedName>
        <fullName evidence="1">Hemerythrin-like domain-containing protein</fullName>
    </recommendedName>
</protein>
<evidence type="ECO:0000313" key="3">
    <source>
        <dbReference type="Proteomes" id="UP000179334"/>
    </source>
</evidence>
<feature type="domain" description="Hemerythrin-like" evidence="1">
    <location>
        <begin position="4"/>
        <end position="126"/>
    </location>
</feature>
<gene>
    <name evidence="2" type="ORF">A2V91_06555</name>
</gene>
<dbReference type="PANTHER" id="PTHR39966:SF3">
    <property type="entry name" value="DUF438 DOMAIN-CONTAINING PROTEIN"/>
    <property type="match status" value="1"/>
</dbReference>
<dbReference type="Pfam" id="PF01814">
    <property type="entry name" value="Hemerythrin"/>
    <property type="match status" value="1"/>
</dbReference>
<dbReference type="Gene3D" id="1.20.120.520">
    <property type="entry name" value="nmb1532 protein domain like"/>
    <property type="match status" value="1"/>
</dbReference>
<evidence type="ECO:0000259" key="1">
    <source>
        <dbReference type="Pfam" id="PF01814"/>
    </source>
</evidence>
<name>A0A1F6T305_9PROT</name>
<evidence type="ECO:0000313" key="2">
    <source>
        <dbReference type="EMBL" id="OGI39446.1"/>
    </source>
</evidence>